<protein>
    <submittedName>
        <fullName evidence="3">Uncharacterized protein</fullName>
    </submittedName>
</protein>
<organism evidence="3 4">
    <name type="scientific">Vanrija albida</name>
    <dbReference type="NCBI Taxonomy" id="181172"/>
    <lineage>
        <taxon>Eukaryota</taxon>
        <taxon>Fungi</taxon>
        <taxon>Dikarya</taxon>
        <taxon>Basidiomycota</taxon>
        <taxon>Agaricomycotina</taxon>
        <taxon>Tremellomycetes</taxon>
        <taxon>Trichosporonales</taxon>
        <taxon>Trichosporonaceae</taxon>
        <taxon>Vanrija</taxon>
    </lineage>
</organism>
<proteinExistence type="predicted"/>
<keyword evidence="4" id="KW-1185">Reference proteome</keyword>
<reference evidence="3 4" key="1">
    <citation type="submission" date="2023-08" db="EMBL/GenBank/DDBJ databases">
        <title>Annotated Genome Sequence of Vanrija albida AlHP1.</title>
        <authorList>
            <person name="Herzog R."/>
        </authorList>
    </citation>
    <scope>NUCLEOTIDE SEQUENCE [LARGE SCALE GENOMIC DNA]</scope>
    <source>
        <strain evidence="3 4">AlHP1</strain>
    </source>
</reference>
<gene>
    <name evidence="3" type="ORF">Q8F55_009208</name>
</gene>
<sequence>MRLSLLALTLLSSYAVAQNATDAEPTHSGSESSASASASPSGNGTASASSSIATPVNDRPGTVAVSDNQSYGQASATGGLNATSPLNGTIHSNITWELPCADINATVSINGTHIPIVGTCTCILNGTASFNGTAVGGKCPDVAPLPAYVLPGYSWDKNVTKVTSPTNQTGWVPGTQSTVEWTWPADGNHTQLAIRLARLNTTTDVSTNFFAVANSSDLKATQGITPFTPPGTGYFVRILDYNNQSLVYASSPLFEIKEAGSKPSGAWRAAGVSPALALVLAAAAALL</sequence>
<name>A0ABR3PSZ9_9TREE</name>
<feature type="signal peptide" evidence="2">
    <location>
        <begin position="1"/>
        <end position="17"/>
    </location>
</feature>
<feature type="compositionally biased region" description="Low complexity" evidence="1">
    <location>
        <begin position="28"/>
        <end position="53"/>
    </location>
</feature>
<dbReference type="EMBL" id="JBBXJM010000007">
    <property type="protein sequence ID" value="KAL1405569.1"/>
    <property type="molecule type" value="Genomic_DNA"/>
</dbReference>
<evidence type="ECO:0000256" key="1">
    <source>
        <dbReference type="SAM" id="MobiDB-lite"/>
    </source>
</evidence>
<dbReference type="RefSeq" id="XP_069205513.1">
    <property type="nucleotide sequence ID" value="XM_069357576.1"/>
</dbReference>
<comment type="caution">
    <text evidence="3">The sequence shown here is derived from an EMBL/GenBank/DDBJ whole genome shotgun (WGS) entry which is preliminary data.</text>
</comment>
<feature type="region of interest" description="Disordered" evidence="1">
    <location>
        <begin position="22"/>
        <end position="70"/>
    </location>
</feature>
<dbReference type="Proteomes" id="UP001565368">
    <property type="component" value="Unassembled WGS sequence"/>
</dbReference>
<dbReference type="GeneID" id="95990251"/>
<keyword evidence="2" id="KW-0732">Signal</keyword>
<feature type="chain" id="PRO_5046894578" evidence="2">
    <location>
        <begin position="18"/>
        <end position="287"/>
    </location>
</feature>
<evidence type="ECO:0000256" key="2">
    <source>
        <dbReference type="SAM" id="SignalP"/>
    </source>
</evidence>
<evidence type="ECO:0000313" key="3">
    <source>
        <dbReference type="EMBL" id="KAL1405569.1"/>
    </source>
</evidence>
<evidence type="ECO:0000313" key="4">
    <source>
        <dbReference type="Proteomes" id="UP001565368"/>
    </source>
</evidence>
<accession>A0ABR3PSZ9</accession>